<evidence type="ECO:0008006" key="6">
    <source>
        <dbReference type="Google" id="ProtNLM"/>
    </source>
</evidence>
<protein>
    <recommendedName>
        <fullName evidence="6">Dynactin subunit 2</fullName>
    </recommendedName>
</protein>
<dbReference type="GO" id="GO:0005869">
    <property type="term" value="C:dynactin complex"/>
    <property type="evidence" value="ECO:0007669"/>
    <property type="project" value="InterPro"/>
</dbReference>
<dbReference type="GO" id="GO:0005737">
    <property type="term" value="C:cytoplasm"/>
    <property type="evidence" value="ECO:0007669"/>
    <property type="project" value="UniProtKB-SubCell"/>
</dbReference>
<dbReference type="Proteomes" id="UP000308768">
    <property type="component" value="Unassembled WGS sequence"/>
</dbReference>
<dbReference type="GO" id="GO:0007017">
    <property type="term" value="P:microtubule-based process"/>
    <property type="evidence" value="ECO:0007669"/>
    <property type="project" value="InterPro"/>
</dbReference>
<keyword evidence="2" id="KW-0963">Cytoplasm</keyword>
<comment type="caution">
    <text evidence="4">The sequence shown here is derived from an EMBL/GenBank/DDBJ whole genome shotgun (WGS) entry which is preliminary data.</text>
</comment>
<reference evidence="4 5" key="1">
    <citation type="submission" date="2017-03" db="EMBL/GenBank/DDBJ databases">
        <title>Genomes of endolithic fungi from Antarctica.</title>
        <authorList>
            <person name="Coleine C."/>
            <person name="Masonjones S."/>
            <person name="Stajich J.E."/>
        </authorList>
    </citation>
    <scope>NUCLEOTIDE SEQUENCE [LARGE SCALE GENOMIC DNA]</scope>
    <source>
        <strain evidence="4 5">CCFEE 5187</strain>
    </source>
</reference>
<evidence type="ECO:0000313" key="5">
    <source>
        <dbReference type="Proteomes" id="UP000308768"/>
    </source>
</evidence>
<feature type="region of interest" description="Disordered" evidence="3">
    <location>
        <begin position="108"/>
        <end position="134"/>
    </location>
</feature>
<feature type="compositionally biased region" description="Polar residues" evidence="3">
    <location>
        <begin position="29"/>
        <end position="49"/>
    </location>
</feature>
<dbReference type="Pfam" id="PF04912">
    <property type="entry name" value="Dynamitin"/>
    <property type="match status" value="1"/>
</dbReference>
<feature type="compositionally biased region" description="Basic residues" evidence="3">
    <location>
        <begin position="58"/>
        <end position="76"/>
    </location>
</feature>
<evidence type="ECO:0000256" key="1">
    <source>
        <dbReference type="ARBA" id="ARBA00004496"/>
    </source>
</evidence>
<dbReference type="InterPro" id="IPR028133">
    <property type="entry name" value="Dynamitin"/>
</dbReference>
<dbReference type="OrthoDB" id="4977at2759"/>
<keyword evidence="5" id="KW-1185">Reference proteome</keyword>
<comment type="subcellular location">
    <subcellularLocation>
        <location evidence="1">Cytoplasm</location>
    </subcellularLocation>
</comment>
<evidence type="ECO:0000256" key="2">
    <source>
        <dbReference type="ARBA" id="ARBA00022490"/>
    </source>
</evidence>
<feature type="compositionally biased region" description="Low complexity" evidence="3">
    <location>
        <begin position="291"/>
        <end position="310"/>
    </location>
</feature>
<dbReference type="AlphaFoldDB" id="A0A4U0V4R9"/>
<organism evidence="4 5">
    <name type="scientific">Cryomyces minteri</name>
    <dbReference type="NCBI Taxonomy" id="331657"/>
    <lineage>
        <taxon>Eukaryota</taxon>
        <taxon>Fungi</taxon>
        <taxon>Dikarya</taxon>
        <taxon>Ascomycota</taxon>
        <taxon>Pezizomycotina</taxon>
        <taxon>Dothideomycetes</taxon>
        <taxon>Dothideomycetes incertae sedis</taxon>
        <taxon>Cryomyces</taxon>
    </lineage>
</organism>
<feature type="region of interest" description="Disordered" evidence="3">
    <location>
        <begin position="165"/>
        <end position="192"/>
    </location>
</feature>
<evidence type="ECO:0000256" key="3">
    <source>
        <dbReference type="SAM" id="MobiDB-lite"/>
    </source>
</evidence>
<accession>A0A4U0V4R9</accession>
<feature type="compositionally biased region" description="Acidic residues" evidence="3">
    <location>
        <begin position="79"/>
        <end position="93"/>
    </location>
</feature>
<name>A0A4U0V4R9_9PEZI</name>
<proteinExistence type="predicted"/>
<dbReference type="STRING" id="331657.A0A4U0V4R9"/>
<sequence length="432" mass="46986">MAHGRKYAALLDLDDQAPDIYETPDLTDDTSTQHTSVADRSASPTSSYNSDDETSRISRGRRSSYRTSSQRRRRHGAAGDEEFGDFSDEEDESLERKLARLRREVEEVKAEFARRKKEEKHTESEDLEVQDDGGIADLGSVLGNLHLSRQGSGTGAGSCLAQQLQRNLRARSSRTPAENASTQSDKQDDRHQRYTVSYTPQYQESHALAKAADFDSRLTLLEKALGINALAIPELGAGLASTAILPKLATLDQQLSTLSTSSASSLDSASRKVRQLTKDAERLDELRRSARVASKDTAATAASARTAGTAPPHDADVASATDADPEHIAKINALYGTLSTIESLSPLLPSVIDRLRALRALHASAATASETLDAVEKRQDDMATEIGRWSEGLQKVETTMKRGEEAMAGNLSTVEGWVRDLETRMKRFAGSG</sequence>
<feature type="region of interest" description="Disordered" evidence="3">
    <location>
        <begin position="1"/>
        <end position="94"/>
    </location>
</feature>
<gene>
    <name evidence="4" type="ORF">B0A49_12312</name>
</gene>
<evidence type="ECO:0000313" key="4">
    <source>
        <dbReference type="EMBL" id="TKA43701.1"/>
    </source>
</evidence>
<dbReference type="EMBL" id="NAJN01003121">
    <property type="protein sequence ID" value="TKA43701.1"/>
    <property type="molecule type" value="Genomic_DNA"/>
</dbReference>
<dbReference type="PANTHER" id="PTHR15346">
    <property type="entry name" value="DYNACTIN SUBUNIT"/>
    <property type="match status" value="1"/>
</dbReference>
<feature type="region of interest" description="Disordered" evidence="3">
    <location>
        <begin position="289"/>
        <end position="322"/>
    </location>
</feature>
<feature type="compositionally biased region" description="Polar residues" evidence="3">
    <location>
        <begin position="173"/>
        <end position="184"/>
    </location>
</feature>